<protein>
    <submittedName>
        <fullName evidence="2">Uncharacterized protein</fullName>
    </submittedName>
</protein>
<gene>
    <name evidence="2" type="ORF">HMPREF0083_01916</name>
</gene>
<dbReference type="AlphaFoldDB" id="U1YD11"/>
<comment type="caution">
    <text evidence="2">The sequence shown here is derived from an EMBL/GenBank/DDBJ whole genome shotgun (WGS) entry which is preliminary data.</text>
</comment>
<organism evidence="2 3">
    <name type="scientific">Aneurinibacillus aneurinilyticus ATCC 12856</name>
    <dbReference type="NCBI Taxonomy" id="649747"/>
    <lineage>
        <taxon>Bacteria</taxon>
        <taxon>Bacillati</taxon>
        <taxon>Bacillota</taxon>
        <taxon>Bacilli</taxon>
        <taxon>Bacillales</taxon>
        <taxon>Paenibacillaceae</taxon>
        <taxon>Aneurinibacillus group</taxon>
        <taxon>Aneurinibacillus</taxon>
    </lineage>
</organism>
<evidence type="ECO:0000256" key="1">
    <source>
        <dbReference type="SAM" id="MobiDB-lite"/>
    </source>
</evidence>
<accession>U1YD11</accession>
<dbReference type="Proteomes" id="UP000016511">
    <property type="component" value="Unassembled WGS sequence"/>
</dbReference>
<evidence type="ECO:0000313" key="3">
    <source>
        <dbReference type="Proteomes" id="UP000016511"/>
    </source>
</evidence>
<keyword evidence="3" id="KW-1185">Reference proteome</keyword>
<reference evidence="2 3" key="1">
    <citation type="submission" date="2013-08" db="EMBL/GenBank/DDBJ databases">
        <authorList>
            <person name="Weinstock G."/>
            <person name="Sodergren E."/>
            <person name="Wylie T."/>
            <person name="Fulton L."/>
            <person name="Fulton R."/>
            <person name="Fronick C."/>
            <person name="O'Laughlin M."/>
            <person name="Godfrey J."/>
            <person name="Miner T."/>
            <person name="Herter B."/>
            <person name="Appelbaum E."/>
            <person name="Cordes M."/>
            <person name="Lek S."/>
            <person name="Wollam A."/>
            <person name="Pepin K.H."/>
            <person name="Palsikar V.B."/>
            <person name="Mitreva M."/>
            <person name="Wilson R.K."/>
        </authorList>
    </citation>
    <scope>NUCLEOTIDE SEQUENCE [LARGE SCALE GENOMIC DNA]</scope>
    <source>
        <strain evidence="2 3">ATCC 12856</strain>
    </source>
</reference>
<proteinExistence type="predicted"/>
<dbReference type="HOGENOM" id="CLU_3211738_0_0_9"/>
<dbReference type="EMBL" id="AWSJ01000126">
    <property type="protein sequence ID" value="ERI09987.1"/>
    <property type="molecule type" value="Genomic_DNA"/>
</dbReference>
<feature type="compositionally biased region" description="Basic and acidic residues" evidence="1">
    <location>
        <begin position="7"/>
        <end position="16"/>
    </location>
</feature>
<sequence length="44" mass="5254">MYKWLIRSKDTRKNEQNAKNPLHQRTEHGMIIHDKTYVKGSGNE</sequence>
<evidence type="ECO:0000313" key="2">
    <source>
        <dbReference type="EMBL" id="ERI09987.1"/>
    </source>
</evidence>
<feature type="region of interest" description="Disordered" evidence="1">
    <location>
        <begin position="7"/>
        <end position="26"/>
    </location>
</feature>
<dbReference type="STRING" id="649747.HMPREF0083_01916"/>
<name>U1YD11_ANEAE</name>